<gene>
    <name evidence="10" type="primary">gb00903</name>
    <name evidence="10" type="ORF">PR202_gb00903</name>
</gene>
<feature type="compositionally biased region" description="Gly residues" evidence="7">
    <location>
        <begin position="166"/>
        <end position="191"/>
    </location>
</feature>
<dbReference type="GO" id="GO:0005634">
    <property type="term" value="C:nucleus"/>
    <property type="evidence" value="ECO:0007669"/>
    <property type="project" value="UniProtKB-SubCell"/>
</dbReference>
<dbReference type="Gene3D" id="1.10.10.60">
    <property type="entry name" value="Homeodomain-like"/>
    <property type="match status" value="1"/>
</dbReference>
<dbReference type="PANTHER" id="PTHR45614">
    <property type="entry name" value="MYB PROTEIN-RELATED"/>
    <property type="match status" value="1"/>
</dbReference>
<comment type="subcellular location">
    <subcellularLocation>
        <location evidence="1">Nucleus</location>
    </subcellularLocation>
</comment>
<dbReference type="FunFam" id="1.10.10.60:FF:000060">
    <property type="entry name" value="MYB transcription factor"/>
    <property type="match status" value="1"/>
</dbReference>
<keyword evidence="11" id="KW-1185">Reference proteome</keyword>
<protein>
    <submittedName>
        <fullName evidence="10">Uncharacterized protein</fullName>
    </submittedName>
</protein>
<evidence type="ECO:0000256" key="6">
    <source>
        <dbReference type="ARBA" id="ARBA00023242"/>
    </source>
</evidence>
<dbReference type="GO" id="GO:0000981">
    <property type="term" value="F:DNA-binding transcription factor activity, RNA polymerase II-specific"/>
    <property type="evidence" value="ECO:0007669"/>
    <property type="project" value="TreeGrafter"/>
</dbReference>
<feature type="domain" description="HTH myb-type" evidence="9">
    <location>
        <begin position="41"/>
        <end position="91"/>
    </location>
</feature>
<keyword evidence="2" id="KW-0677">Repeat</keyword>
<dbReference type="Pfam" id="PF00249">
    <property type="entry name" value="Myb_DNA-binding"/>
    <property type="match status" value="1"/>
</dbReference>
<evidence type="ECO:0000256" key="2">
    <source>
        <dbReference type="ARBA" id="ARBA00022737"/>
    </source>
</evidence>
<feature type="region of interest" description="Disordered" evidence="7">
    <location>
        <begin position="1"/>
        <end position="47"/>
    </location>
</feature>
<evidence type="ECO:0000256" key="1">
    <source>
        <dbReference type="ARBA" id="ARBA00004123"/>
    </source>
</evidence>
<evidence type="ECO:0000256" key="3">
    <source>
        <dbReference type="ARBA" id="ARBA00023015"/>
    </source>
</evidence>
<keyword evidence="5" id="KW-0804">Transcription</keyword>
<evidence type="ECO:0000256" key="4">
    <source>
        <dbReference type="ARBA" id="ARBA00023125"/>
    </source>
</evidence>
<feature type="region of interest" description="Disordered" evidence="7">
    <location>
        <begin position="116"/>
        <end position="141"/>
    </location>
</feature>
<dbReference type="InterPro" id="IPR050560">
    <property type="entry name" value="MYB_TF"/>
</dbReference>
<dbReference type="PANTHER" id="PTHR45614:SF6">
    <property type="entry name" value="MYB DNA-BINDING DOMAIN SUPERFAMILY PROTEIN-RELATED"/>
    <property type="match status" value="1"/>
</dbReference>
<keyword evidence="3" id="KW-0805">Transcription regulation</keyword>
<evidence type="ECO:0000259" key="9">
    <source>
        <dbReference type="PROSITE" id="PS51294"/>
    </source>
</evidence>
<evidence type="ECO:0000259" key="8">
    <source>
        <dbReference type="PROSITE" id="PS50090"/>
    </source>
</evidence>
<feature type="region of interest" description="Disordered" evidence="7">
    <location>
        <begin position="160"/>
        <end position="213"/>
    </location>
</feature>
<reference evidence="10" key="1">
    <citation type="journal article" date="2018" name="DNA Res.">
        <title>Multiple hybrid de novo genome assembly of finger millet, an orphan allotetraploid crop.</title>
        <authorList>
            <person name="Hatakeyama M."/>
            <person name="Aluri S."/>
            <person name="Balachadran M.T."/>
            <person name="Sivarajan S.R."/>
            <person name="Patrignani A."/>
            <person name="Gruter S."/>
            <person name="Poveda L."/>
            <person name="Shimizu-Inatsugi R."/>
            <person name="Baeten J."/>
            <person name="Francoijs K.J."/>
            <person name="Nataraja K.N."/>
            <person name="Reddy Y.A.N."/>
            <person name="Phadnis S."/>
            <person name="Ravikumar R.L."/>
            <person name="Schlapbach R."/>
            <person name="Sreeman S.M."/>
            <person name="Shimizu K.K."/>
        </authorList>
    </citation>
    <scope>NUCLEOTIDE SEQUENCE</scope>
</reference>
<dbReference type="Proteomes" id="UP001054889">
    <property type="component" value="Unassembled WGS sequence"/>
</dbReference>
<dbReference type="CDD" id="cd00167">
    <property type="entry name" value="SANT"/>
    <property type="match status" value="1"/>
</dbReference>
<dbReference type="SUPFAM" id="SSF46689">
    <property type="entry name" value="Homeodomain-like"/>
    <property type="match status" value="1"/>
</dbReference>
<dbReference type="AlphaFoldDB" id="A0AAV5DUI8"/>
<reference evidence="10" key="2">
    <citation type="submission" date="2021-12" db="EMBL/GenBank/DDBJ databases">
        <title>Resequencing data analysis of finger millet.</title>
        <authorList>
            <person name="Hatakeyama M."/>
            <person name="Aluri S."/>
            <person name="Balachadran M.T."/>
            <person name="Sivarajan S.R."/>
            <person name="Poveda L."/>
            <person name="Shimizu-Inatsugi R."/>
            <person name="Schlapbach R."/>
            <person name="Sreeman S.M."/>
            <person name="Shimizu K.K."/>
        </authorList>
    </citation>
    <scope>NUCLEOTIDE SEQUENCE</scope>
</reference>
<dbReference type="PROSITE" id="PS50090">
    <property type="entry name" value="MYB_LIKE"/>
    <property type="match status" value="1"/>
</dbReference>
<dbReference type="InterPro" id="IPR017930">
    <property type="entry name" value="Myb_dom"/>
</dbReference>
<evidence type="ECO:0000256" key="7">
    <source>
        <dbReference type="SAM" id="MobiDB-lite"/>
    </source>
</evidence>
<keyword evidence="4" id="KW-0238">DNA-binding</keyword>
<name>A0AAV5DUI8_ELECO</name>
<sequence length="213" mass="22122">MVVVPGGIVDGTGNNNNNNLMRRSSSSSSGSGSGPVTTTMKGSWTPEEDELLRRAVSRHGARSWTVIGAEVPGRSGKSCRLRWCNQLSPGVERRAFTPEEDDVIVEAHARYGNRMGHHRQAPARTHRQRRQEPLELHAAQEPKGRRRGCWWWVRGDDGDAGDEAGRGGGGGGTYAGAAGGSRIPGGGGGGAPHPVPTAGGCGGSQGRGGAQGG</sequence>
<dbReference type="GO" id="GO:0000978">
    <property type="term" value="F:RNA polymerase II cis-regulatory region sequence-specific DNA binding"/>
    <property type="evidence" value="ECO:0007669"/>
    <property type="project" value="TreeGrafter"/>
</dbReference>
<comment type="caution">
    <text evidence="10">The sequence shown here is derived from an EMBL/GenBank/DDBJ whole genome shotgun (WGS) entry which is preliminary data.</text>
</comment>
<evidence type="ECO:0000256" key="5">
    <source>
        <dbReference type="ARBA" id="ARBA00023163"/>
    </source>
</evidence>
<feature type="domain" description="Myb-like" evidence="8">
    <location>
        <begin position="41"/>
        <end position="87"/>
    </location>
</feature>
<dbReference type="SMART" id="SM00717">
    <property type="entry name" value="SANT"/>
    <property type="match status" value="1"/>
</dbReference>
<proteinExistence type="predicted"/>
<dbReference type="InterPro" id="IPR001005">
    <property type="entry name" value="SANT/Myb"/>
</dbReference>
<dbReference type="EMBL" id="BQKI01000071">
    <property type="protein sequence ID" value="GJN14120.1"/>
    <property type="molecule type" value="Genomic_DNA"/>
</dbReference>
<evidence type="ECO:0000313" key="10">
    <source>
        <dbReference type="EMBL" id="GJN14120.1"/>
    </source>
</evidence>
<organism evidence="10 11">
    <name type="scientific">Eleusine coracana subsp. coracana</name>
    <dbReference type="NCBI Taxonomy" id="191504"/>
    <lineage>
        <taxon>Eukaryota</taxon>
        <taxon>Viridiplantae</taxon>
        <taxon>Streptophyta</taxon>
        <taxon>Embryophyta</taxon>
        <taxon>Tracheophyta</taxon>
        <taxon>Spermatophyta</taxon>
        <taxon>Magnoliopsida</taxon>
        <taxon>Liliopsida</taxon>
        <taxon>Poales</taxon>
        <taxon>Poaceae</taxon>
        <taxon>PACMAD clade</taxon>
        <taxon>Chloridoideae</taxon>
        <taxon>Cynodonteae</taxon>
        <taxon>Eleusininae</taxon>
        <taxon>Eleusine</taxon>
    </lineage>
</organism>
<feature type="compositionally biased region" description="Basic residues" evidence="7">
    <location>
        <begin position="116"/>
        <end position="129"/>
    </location>
</feature>
<dbReference type="PROSITE" id="PS51294">
    <property type="entry name" value="HTH_MYB"/>
    <property type="match status" value="1"/>
</dbReference>
<accession>A0AAV5DUI8</accession>
<evidence type="ECO:0000313" key="11">
    <source>
        <dbReference type="Proteomes" id="UP001054889"/>
    </source>
</evidence>
<feature type="compositionally biased region" description="Basic and acidic residues" evidence="7">
    <location>
        <begin position="130"/>
        <end position="141"/>
    </location>
</feature>
<feature type="compositionally biased region" description="Low complexity" evidence="7">
    <location>
        <begin position="13"/>
        <end position="30"/>
    </location>
</feature>
<dbReference type="InterPro" id="IPR009057">
    <property type="entry name" value="Homeodomain-like_sf"/>
</dbReference>
<keyword evidence="6" id="KW-0539">Nucleus</keyword>
<feature type="compositionally biased region" description="Gly residues" evidence="7">
    <location>
        <begin position="199"/>
        <end position="213"/>
    </location>
</feature>